<reference evidence="1 2" key="1">
    <citation type="journal article" date="2018" name="BMC Genomics">
        <title>Genomic evidence for intraspecific hybridization in a clonal and extremely halotolerant yeast.</title>
        <authorList>
            <person name="Gostincar C."/>
            <person name="Stajich J.E."/>
            <person name="Zupancic J."/>
            <person name="Zalar P."/>
            <person name="Gunde-Cimerman N."/>
        </authorList>
    </citation>
    <scope>NUCLEOTIDE SEQUENCE [LARGE SCALE GENOMIC DNA]</scope>
    <source>
        <strain evidence="1 2">EXF-10513</strain>
    </source>
</reference>
<name>A0A3M7DBJ6_HORWE</name>
<evidence type="ECO:0000313" key="1">
    <source>
        <dbReference type="EMBL" id="RMY61427.1"/>
    </source>
</evidence>
<evidence type="ECO:0000313" key="2">
    <source>
        <dbReference type="Proteomes" id="UP000269539"/>
    </source>
</evidence>
<sequence>MRDGQRAQARRLTLSLSAKSYASLSPCLCRAERTTLHPVDRVVVLLTWALKGGTQAGRSGEEGRKGKGSGCWLLASGPQCASSHLRGPRNRILVGEVRTYIPLPSDIFRDRNQPVCAFPLPGMRQH</sequence>
<gene>
    <name evidence="1" type="ORF">D0864_12938</name>
</gene>
<dbReference type="AlphaFoldDB" id="A0A3M7DBJ6"/>
<organism evidence="1 2">
    <name type="scientific">Hortaea werneckii</name>
    <name type="common">Black yeast</name>
    <name type="synonym">Cladosporium werneckii</name>
    <dbReference type="NCBI Taxonomy" id="91943"/>
    <lineage>
        <taxon>Eukaryota</taxon>
        <taxon>Fungi</taxon>
        <taxon>Dikarya</taxon>
        <taxon>Ascomycota</taxon>
        <taxon>Pezizomycotina</taxon>
        <taxon>Dothideomycetes</taxon>
        <taxon>Dothideomycetidae</taxon>
        <taxon>Mycosphaerellales</taxon>
        <taxon>Teratosphaeriaceae</taxon>
        <taxon>Hortaea</taxon>
    </lineage>
</organism>
<accession>A0A3M7DBJ6</accession>
<dbReference type="Proteomes" id="UP000269539">
    <property type="component" value="Unassembled WGS sequence"/>
</dbReference>
<protein>
    <submittedName>
        <fullName evidence="1">Uncharacterized protein</fullName>
    </submittedName>
</protein>
<comment type="caution">
    <text evidence="1">The sequence shown here is derived from an EMBL/GenBank/DDBJ whole genome shotgun (WGS) entry which is preliminary data.</text>
</comment>
<dbReference type="EMBL" id="QWIO01002140">
    <property type="protein sequence ID" value="RMY61427.1"/>
    <property type="molecule type" value="Genomic_DNA"/>
</dbReference>
<proteinExistence type="predicted"/>